<evidence type="ECO:0000256" key="1">
    <source>
        <dbReference type="ARBA" id="ARBA00001933"/>
    </source>
</evidence>
<organism evidence="6 7">
    <name type="scientific">Schizosaccharomyces octosporus (strain yFS286)</name>
    <name type="common">Fission yeast</name>
    <name type="synonym">Octosporomyces octosporus</name>
    <dbReference type="NCBI Taxonomy" id="483514"/>
    <lineage>
        <taxon>Eukaryota</taxon>
        <taxon>Fungi</taxon>
        <taxon>Dikarya</taxon>
        <taxon>Ascomycota</taxon>
        <taxon>Taphrinomycotina</taxon>
        <taxon>Schizosaccharomycetes</taxon>
        <taxon>Schizosaccharomycetales</taxon>
        <taxon>Schizosaccharomycetaceae</taxon>
        <taxon>Schizosaccharomyces</taxon>
    </lineage>
</organism>
<dbReference type="InterPro" id="IPR015421">
    <property type="entry name" value="PyrdxlP-dep_Trfase_major"/>
</dbReference>
<proteinExistence type="inferred from homology"/>
<dbReference type="GO" id="GO:0005737">
    <property type="term" value="C:cytoplasm"/>
    <property type="evidence" value="ECO:0007669"/>
    <property type="project" value="TreeGrafter"/>
</dbReference>
<dbReference type="InterPro" id="IPR000277">
    <property type="entry name" value="Cys/Met-Metab_PyrdxlP-dep_enz"/>
</dbReference>
<dbReference type="InterPro" id="IPR015424">
    <property type="entry name" value="PyrdxlP-dep_Trfase"/>
</dbReference>
<accession>S9Q179</accession>
<comment type="cofactor">
    <cofactor evidence="1 5">
        <name>pyridoxal 5'-phosphate</name>
        <dbReference type="ChEBI" id="CHEBI:597326"/>
    </cofactor>
</comment>
<keyword evidence="4 5" id="KW-0663">Pyridoxal phosphate</keyword>
<dbReference type="PANTHER" id="PTHR43797:SF2">
    <property type="entry name" value="HOMOCYSTEINE_CYSTEINE SYNTHASE"/>
    <property type="match status" value="1"/>
</dbReference>
<dbReference type="Proteomes" id="UP000016088">
    <property type="component" value="Unassembled WGS sequence"/>
</dbReference>
<dbReference type="EMBL" id="KE503206">
    <property type="protein sequence ID" value="EPX73468.1"/>
    <property type="molecule type" value="Genomic_DNA"/>
</dbReference>
<evidence type="ECO:0000256" key="2">
    <source>
        <dbReference type="ARBA" id="ARBA00009077"/>
    </source>
</evidence>
<comment type="similarity">
    <text evidence="2 5">Belongs to the trans-sulfuration enzymes family.</text>
</comment>
<dbReference type="OMA" id="IMERRWE"/>
<reference evidence="6 7" key="1">
    <citation type="journal article" date="2011" name="Science">
        <title>Comparative functional genomics of the fission yeasts.</title>
        <authorList>
            <person name="Rhind N."/>
            <person name="Chen Z."/>
            <person name="Yassour M."/>
            <person name="Thompson D.A."/>
            <person name="Haas B.J."/>
            <person name="Habib N."/>
            <person name="Wapinski I."/>
            <person name="Roy S."/>
            <person name="Lin M.F."/>
            <person name="Heiman D.I."/>
            <person name="Young S.K."/>
            <person name="Furuya K."/>
            <person name="Guo Y."/>
            <person name="Pidoux A."/>
            <person name="Chen H.M."/>
            <person name="Robbertse B."/>
            <person name="Goldberg J.M."/>
            <person name="Aoki K."/>
            <person name="Bayne E.H."/>
            <person name="Berlin A.M."/>
            <person name="Desjardins C.A."/>
            <person name="Dobbs E."/>
            <person name="Dukaj L."/>
            <person name="Fan L."/>
            <person name="FitzGerald M.G."/>
            <person name="French C."/>
            <person name="Gujja S."/>
            <person name="Hansen K."/>
            <person name="Keifenheim D."/>
            <person name="Levin J.Z."/>
            <person name="Mosher R.A."/>
            <person name="Mueller C.A."/>
            <person name="Pfiffner J."/>
            <person name="Priest M."/>
            <person name="Russ C."/>
            <person name="Smialowska A."/>
            <person name="Swoboda P."/>
            <person name="Sykes S.M."/>
            <person name="Vaughn M."/>
            <person name="Vengrova S."/>
            <person name="Yoder R."/>
            <person name="Zeng Q."/>
            <person name="Allshire R."/>
            <person name="Baulcombe D."/>
            <person name="Birren B.W."/>
            <person name="Brown W."/>
            <person name="Ekwall K."/>
            <person name="Kellis M."/>
            <person name="Leatherwood J."/>
            <person name="Levin H."/>
            <person name="Margalit H."/>
            <person name="Martienssen R."/>
            <person name="Nieduszynski C.A."/>
            <person name="Spatafora J.W."/>
            <person name="Friedman N."/>
            <person name="Dalgaard J.Z."/>
            <person name="Baumann P."/>
            <person name="Niki H."/>
            <person name="Regev A."/>
            <person name="Nusbaum C."/>
        </authorList>
    </citation>
    <scope>NUCLEOTIDE SEQUENCE [LARGE SCALE GENOMIC DNA]</scope>
    <source>
        <strain evidence="7">yFS286</strain>
    </source>
</reference>
<dbReference type="PANTHER" id="PTHR43797">
    <property type="entry name" value="HOMOCYSTEINE/CYSTEINE SYNTHASE"/>
    <property type="match status" value="1"/>
</dbReference>
<dbReference type="InterPro" id="IPR015422">
    <property type="entry name" value="PyrdxlP-dep_Trfase_small"/>
</dbReference>
<protein>
    <submittedName>
        <fullName evidence="6">Homocysteine synthase Met17</fullName>
    </submittedName>
</protein>
<dbReference type="GO" id="GO:0071269">
    <property type="term" value="P:L-homocysteine biosynthetic process"/>
    <property type="evidence" value="ECO:0007669"/>
    <property type="project" value="EnsemblFungi"/>
</dbReference>
<evidence type="ECO:0000313" key="7">
    <source>
        <dbReference type="Proteomes" id="UP000016088"/>
    </source>
</evidence>
<evidence type="ECO:0000256" key="4">
    <source>
        <dbReference type="ARBA" id="ARBA00022898"/>
    </source>
</evidence>
<evidence type="ECO:0000313" key="6">
    <source>
        <dbReference type="EMBL" id="EPX73468.1"/>
    </source>
</evidence>
<dbReference type="GO" id="GO:0051009">
    <property type="term" value="F:O-acetylhomoserine sulfhydrylase activity"/>
    <property type="evidence" value="ECO:0007669"/>
    <property type="project" value="EnsemblFungi"/>
</dbReference>
<dbReference type="InterPro" id="IPR006235">
    <property type="entry name" value="OAc-hSer/O-AcSer_sulfhydrylase"/>
</dbReference>
<dbReference type="GO" id="GO:0004124">
    <property type="term" value="F:cysteine synthase activity"/>
    <property type="evidence" value="ECO:0007669"/>
    <property type="project" value="EnsemblFungi"/>
</dbReference>
<dbReference type="OrthoDB" id="3512640at2759"/>
<dbReference type="AlphaFoldDB" id="S9Q179"/>
<dbReference type="eggNOG" id="KOG0053">
    <property type="taxonomic scope" value="Eukaryota"/>
</dbReference>
<dbReference type="GeneID" id="25031667"/>
<keyword evidence="7" id="KW-1185">Reference proteome</keyword>
<dbReference type="Pfam" id="PF01053">
    <property type="entry name" value="Cys_Met_Meta_PP"/>
    <property type="match status" value="1"/>
</dbReference>
<dbReference type="GO" id="GO:0000103">
    <property type="term" value="P:sulfate assimilation"/>
    <property type="evidence" value="ECO:0007669"/>
    <property type="project" value="EnsemblFungi"/>
</dbReference>
<dbReference type="GO" id="GO:0019346">
    <property type="term" value="P:transsulfuration"/>
    <property type="evidence" value="ECO:0007669"/>
    <property type="project" value="InterPro"/>
</dbReference>
<name>S9Q179_SCHOY</name>
<dbReference type="GO" id="GO:0006535">
    <property type="term" value="P:cysteine biosynthetic process from serine"/>
    <property type="evidence" value="ECO:0007669"/>
    <property type="project" value="TreeGrafter"/>
</dbReference>
<evidence type="ECO:0000256" key="3">
    <source>
        <dbReference type="ARBA" id="ARBA00022679"/>
    </source>
</evidence>
<dbReference type="GO" id="GO:0030170">
    <property type="term" value="F:pyridoxal phosphate binding"/>
    <property type="evidence" value="ECO:0007669"/>
    <property type="project" value="InterPro"/>
</dbReference>
<gene>
    <name evidence="6" type="ORF">SOCG_02692</name>
</gene>
<dbReference type="SUPFAM" id="SSF53383">
    <property type="entry name" value="PLP-dependent transferases"/>
    <property type="match status" value="1"/>
</dbReference>
<sequence>MRAQKPFYIEFIGNPMYNVLDIERIAEVAHADGVPQLVDNTFEAGGYLIRPIDHGADIVLHSAPSGLAIMERRWEEHAKRFPELVQPHPGYHGLCFVEAFGNVAYAYAVRTQAFRDVGGNASPFAAFLLIQGLETLSLRMERHTQNAFALANYLNNHPRVQWVSYPDIPSHPSYDLAKQYLKKDFGAVFSFIAKGGPDKSRKVVDSLQLANQLANVGDAKTLVITPCLYHAFAVKRF</sequence>
<dbReference type="Gene3D" id="3.90.1150.10">
    <property type="entry name" value="Aspartate Aminotransferase, domain 1"/>
    <property type="match status" value="1"/>
</dbReference>
<dbReference type="Gene3D" id="3.40.640.10">
    <property type="entry name" value="Type I PLP-dependent aspartate aminotransferase-like (Major domain)"/>
    <property type="match status" value="1"/>
</dbReference>
<dbReference type="VEuPathDB" id="FungiDB:SOCG_02692"/>
<dbReference type="RefSeq" id="XP_013016637.1">
    <property type="nucleotide sequence ID" value="XM_013161183.1"/>
</dbReference>
<keyword evidence="3" id="KW-0808">Transferase</keyword>
<evidence type="ECO:0000256" key="5">
    <source>
        <dbReference type="RuleBase" id="RU362118"/>
    </source>
</evidence>
<dbReference type="HOGENOM" id="CLU_018986_4_0_1"/>